<proteinExistence type="predicted"/>
<accession>A0ABT9EAV8</accession>
<name>A0ABT9EAV8_9PROT</name>
<gene>
    <name evidence="1" type="ORF">Q7A36_32570</name>
</gene>
<comment type="caution">
    <text evidence="1">The sequence shown here is derived from an EMBL/GenBank/DDBJ whole genome shotgun (WGS) entry which is preliminary data.</text>
</comment>
<evidence type="ECO:0000313" key="1">
    <source>
        <dbReference type="EMBL" id="MDO9713108.1"/>
    </source>
</evidence>
<reference evidence="1 2" key="1">
    <citation type="submission" date="2023-08" db="EMBL/GenBank/DDBJ databases">
        <title>The draft genome sequence of Paracraurococcus sp. LOR1-02.</title>
        <authorList>
            <person name="Kingkaew E."/>
            <person name="Tanasupawat S."/>
        </authorList>
    </citation>
    <scope>NUCLEOTIDE SEQUENCE [LARGE SCALE GENOMIC DNA]</scope>
    <source>
        <strain evidence="1 2">LOR1-02</strain>
    </source>
</reference>
<dbReference type="Proteomes" id="UP001243009">
    <property type="component" value="Unassembled WGS sequence"/>
</dbReference>
<evidence type="ECO:0000313" key="2">
    <source>
        <dbReference type="Proteomes" id="UP001243009"/>
    </source>
</evidence>
<keyword evidence="2" id="KW-1185">Reference proteome</keyword>
<organism evidence="1 2">
    <name type="scientific">Paracraurococcus lichenis</name>
    <dbReference type="NCBI Taxonomy" id="3064888"/>
    <lineage>
        <taxon>Bacteria</taxon>
        <taxon>Pseudomonadati</taxon>
        <taxon>Pseudomonadota</taxon>
        <taxon>Alphaproteobacteria</taxon>
        <taxon>Acetobacterales</taxon>
        <taxon>Roseomonadaceae</taxon>
        <taxon>Paracraurococcus</taxon>
    </lineage>
</organism>
<dbReference type="EMBL" id="JAUTWS010000071">
    <property type="protein sequence ID" value="MDO9713108.1"/>
    <property type="molecule type" value="Genomic_DNA"/>
</dbReference>
<protein>
    <submittedName>
        <fullName evidence="1">Uncharacterized protein</fullName>
    </submittedName>
</protein>
<sequence length="48" mass="5631">MRSVWHLDHEMPNPGMMDRAQHQHARSSTRMMGVLDADFEWLFLGSMS</sequence>
<dbReference type="RefSeq" id="WP_305107968.1">
    <property type="nucleotide sequence ID" value="NZ_JAUTWS010000071.1"/>
</dbReference>